<protein>
    <submittedName>
        <fullName evidence="1">Uncharacterized protein</fullName>
    </submittedName>
</protein>
<dbReference type="AlphaFoldDB" id="A0A251V8C0"/>
<keyword evidence="2" id="KW-1185">Reference proteome</keyword>
<proteinExistence type="predicted"/>
<organism evidence="1 2">
    <name type="scientific">Helianthus annuus</name>
    <name type="common">Common sunflower</name>
    <dbReference type="NCBI Taxonomy" id="4232"/>
    <lineage>
        <taxon>Eukaryota</taxon>
        <taxon>Viridiplantae</taxon>
        <taxon>Streptophyta</taxon>
        <taxon>Embryophyta</taxon>
        <taxon>Tracheophyta</taxon>
        <taxon>Spermatophyta</taxon>
        <taxon>Magnoliopsida</taxon>
        <taxon>eudicotyledons</taxon>
        <taxon>Gunneridae</taxon>
        <taxon>Pentapetalae</taxon>
        <taxon>asterids</taxon>
        <taxon>campanulids</taxon>
        <taxon>Asterales</taxon>
        <taxon>Asteraceae</taxon>
        <taxon>Asteroideae</taxon>
        <taxon>Heliantheae alliance</taxon>
        <taxon>Heliantheae</taxon>
        <taxon>Helianthus</taxon>
    </lineage>
</organism>
<dbReference type="EMBL" id="CM007892">
    <property type="protein sequence ID" value="OTG31815.1"/>
    <property type="molecule type" value="Genomic_DNA"/>
</dbReference>
<reference evidence="2" key="1">
    <citation type="journal article" date="2017" name="Nature">
        <title>The sunflower genome provides insights into oil metabolism, flowering and Asterid evolution.</title>
        <authorList>
            <person name="Badouin H."/>
            <person name="Gouzy J."/>
            <person name="Grassa C.J."/>
            <person name="Murat F."/>
            <person name="Staton S.E."/>
            <person name="Cottret L."/>
            <person name="Lelandais-Briere C."/>
            <person name="Owens G.L."/>
            <person name="Carrere S."/>
            <person name="Mayjonade B."/>
            <person name="Legrand L."/>
            <person name="Gill N."/>
            <person name="Kane N.C."/>
            <person name="Bowers J.E."/>
            <person name="Hubner S."/>
            <person name="Bellec A."/>
            <person name="Berard A."/>
            <person name="Berges H."/>
            <person name="Blanchet N."/>
            <person name="Boniface M.C."/>
            <person name="Brunel D."/>
            <person name="Catrice O."/>
            <person name="Chaidir N."/>
            <person name="Claudel C."/>
            <person name="Donnadieu C."/>
            <person name="Faraut T."/>
            <person name="Fievet G."/>
            <person name="Helmstetter N."/>
            <person name="King M."/>
            <person name="Knapp S.J."/>
            <person name="Lai Z."/>
            <person name="Le Paslier M.C."/>
            <person name="Lippi Y."/>
            <person name="Lorenzon L."/>
            <person name="Mandel J.R."/>
            <person name="Marage G."/>
            <person name="Marchand G."/>
            <person name="Marquand E."/>
            <person name="Bret-Mestries E."/>
            <person name="Morien E."/>
            <person name="Nambeesan S."/>
            <person name="Nguyen T."/>
            <person name="Pegot-Espagnet P."/>
            <person name="Pouilly N."/>
            <person name="Raftis F."/>
            <person name="Sallet E."/>
            <person name="Schiex T."/>
            <person name="Thomas J."/>
            <person name="Vandecasteele C."/>
            <person name="Vares D."/>
            <person name="Vear F."/>
            <person name="Vautrin S."/>
            <person name="Crespi M."/>
            <person name="Mangin B."/>
            <person name="Burke J.M."/>
            <person name="Salse J."/>
            <person name="Munos S."/>
            <person name="Vincourt P."/>
            <person name="Rieseberg L.H."/>
            <person name="Langlade N.B."/>
        </authorList>
    </citation>
    <scope>NUCLEOTIDE SEQUENCE [LARGE SCALE GENOMIC DNA]</scope>
    <source>
        <strain evidence="2">cv. SF193</strain>
    </source>
</reference>
<evidence type="ECO:0000313" key="1">
    <source>
        <dbReference type="EMBL" id="OTG31815.1"/>
    </source>
</evidence>
<dbReference type="Proteomes" id="UP000215914">
    <property type="component" value="Chromosome 3"/>
</dbReference>
<accession>A0A251V8C0</accession>
<evidence type="ECO:0000313" key="2">
    <source>
        <dbReference type="Proteomes" id="UP000215914"/>
    </source>
</evidence>
<dbReference type="InParanoid" id="A0A251V8C0"/>
<name>A0A251V8C0_HELAN</name>
<sequence>MGAFYMDNKPILKELKLIEKFAFLWKIALVNFLHKMSKGKSCFFVNSKEIVDLCSCRLGDTEWHAAINGKLVCRAANTAAGKLGTRQRSKIGDGLPIREEGEGERGRVLWPVGGGFIILFQSNNPRSKVFNMTQNPSRSGS</sequence>
<gene>
    <name evidence="1" type="ORF">HannXRQ_Chr03g0079891</name>
</gene>